<organism evidence="7 8">
    <name type="scientific">Synechocystis salina LEGE 00031</name>
    <dbReference type="NCBI Taxonomy" id="1828736"/>
    <lineage>
        <taxon>Bacteria</taxon>
        <taxon>Bacillati</taxon>
        <taxon>Cyanobacteriota</taxon>
        <taxon>Cyanophyceae</taxon>
        <taxon>Synechococcales</taxon>
        <taxon>Merismopediaceae</taxon>
        <taxon>Synechocystis</taxon>
    </lineage>
</organism>
<evidence type="ECO:0000256" key="1">
    <source>
        <dbReference type="ARBA" id="ARBA00000385"/>
    </source>
</evidence>
<evidence type="ECO:0000256" key="2">
    <source>
        <dbReference type="ARBA" id="ARBA00005642"/>
    </source>
</evidence>
<protein>
    <recommendedName>
        <fullName evidence="5">tRNA pseudouridine synthase B</fullName>
        <ecNumber evidence="5">5.4.99.25</ecNumber>
    </recommendedName>
    <alternativeName>
        <fullName evidence="5">tRNA pseudouridine(55) synthase</fullName>
        <shortName evidence="5">Psi55 synthase</shortName>
    </alternativeName>
    <alternativeName>
        <fullName evidence="5">tRNA pseudouridylate synthase</fullName>
    </alternativeName>
    <alternativeName>
        <fullName evidence="5">tRNA-uridine isomerase</fullName>
    </alternativeName>
</protein>
<dbReference type="InterPro" id="IPR014780">
    <property type="entry name" value="tRNA_psdUridine_synth_TruB"/>
</dbReference>
<dbReference type="Gene3D" id="3.30.2350.10">
    <property type="entry name" value="Pseudouridine synthase"/>
    <property type="match status" value="1"/>
</dbReference>
<evidence type="ECO:0000259" key="6">
    <source>
        <dbReference type="Pfam" id="PF01509"/>
    </source>
</evidence>
<dbReference type="InterPro" id="IPR020103">
    <property type="entry name" value="PsdUridine_synth_cat_dom_sf"/>
</dbReference>
<keyword evidence="8" id="KW-1185">Reference proteome</keyword>
<dbReference type="EMBL" id="JADEVV010000021">
    <property type="protein sequence ID" value="MBE9253973.1"/>
    <property type="molecule type" value="Genomic_DNA"/>
</dbReference>
<dbReference type="SUPFAM" id="SSF55120">
    <property type="entry name" value="Pseudouridine synthase"/>
    <property type="match status" value="1"/>
</dbReference>
<name>A0ABR9VU45_9SYNC</name>
<gene>
    <name evidence="5 7" type="primary">truB</name>
    <name evidence="7" type="ORF">IQ217_08965</name>
</gene>
<dbReference type="CDD" id="cd02573">
    <property type="entry name" value="PseudoU_synth_EcTruB"/>
    <property type="match status" value="1"/>
</dbReference>
<dbReference type="RefSeq" id="WP_194019687.1">
    <property type="nucleotide sequence ID" value="NZ_JADEVV010000021.1"/>
</dbReference>
<dbReference type="NCBIfam" id="TIGR00431">
    <property type="entry name" value="TruB"/>
    <property type="match status" value="1"/>
</dbReference>
<reference evidence="7 8" key="1">
    <citation type="submission" date="2020-10" db="EMBL/GenBank/DDBJ databases">
        <authorList>
            <person name="Castelo-Branco R."/>
            <person name="Eusebio N."/>
            <person name="Adriana R."/>
            <person name="Vieira A."/>
            <person name="Brugerolle De Fraissinette N."/>
            <person name="Rezende De Castro R."/>
            <person name="Schneider M.P."/>
            <person name="Vasconcelos V."/>
            <person name="Leao P.N."/>
        </authorList>
    </citation>
    <scope>NUCLEOTIDE SEQUENCE [LARGE SCALE GENOMIC DNA]</scope>
    <source>
        <strain evidence="7 8">LEGE 00031</strain>
    </source>
</reference>
<sequence>MFGFLNLHKPLQLTSHDCVAKVRRLLRQKRVGHGGTLDPLAEGVLPMAVGSATRLLPYLTGDKQYQAIIRFGVRTDSDDLAGKVLESRIVADLTLAAVEQLLPDFLGEIEQIPPQYSAIQVNGKRLYELARAGITQAVPSRRVTIDDLKVLGWRSGDQPELDLQITCGEGTYIRALARDLGDRLGTGATLAGLVRHQSGGMALDNSVGLTALEKIAEAGESIPLIPPQEALSHLATVRLNSELEKRWFHGQRLLLPDLPVGVALITSDLDPVKCLGIAVVTPEDHGTVLRPKVVLN</sequence>
<keyword evidence="3 5" id="KW-0819">tRNA processing</keyword>
<evidence type="ECO:0000256" key="3">
    <source>
        <dbReference type="ARBA" id="ARBA00022694"/>
    </source>
</evidence>
<evidence type="ECO:0000313" key="8">
    <source>
        <dbReference type="Proteomes" id="UP000658720"/>
    </source>
</evidence>
<dbReference type="Proteomes" id="UP000658720">
    <property type="component" value="Unassembled WGS sequence"/>
</dbReference>
<comment type="catalytic activity">
    <reaction evidence="1 5">
        <text>uridine(55) in tRNA = pseudouridine(55) in tRNA</text>
        <dbReference type="Rhea" id="RHEA:42532"/>
        <dbReference type="Rhea" id="RHEA-COMP:10101"/>
        <dbReference type="Rhea" id="RHEA-COMP:10102"/>
        <dbReference type="ChEBI" id="CHEBI:65314"/>
        <dbReference type="ChEBI" id="CHEBI:65315"/>
        <dbReference type="EC" id="5.4.99.25"/>
    </reaction>
</comment>
<accession>A0ABR9VU45</accession>
<evidence type="ECO:0000256" key="4">
    <source>
        <dbReference type="ARBA" id="ARBA00023235"/>
    </source>
</evidence>
<dbReference type="PANTHER" id="PTHR13767">
    <property type="entry name" value="TRNA-PSEUDOURIDINE SYNTHASE"/>
    <property type="match status" value="1"/>
</dbReference>
<keyword evidence="4 5" id="KW-0413">Isomerase</keyword>
<dbReference type="InterPro" id="IPR002501">
    <property type="entry name" value="PsdUridine_synth_N"/>
</dbReference>
<proteinExistence type="inferred from homology"/>
<comment type="caution">
    <text evidence="7">The sequence shown here is derived from an EMBL/GenBank/DDBJ whole genome shotgun (WGS) entry which is preliminary data.</text>
</comment>
<evidence type="ECO:0000256" key="5">
    <source>
        <dbReference type="HAMAP-Rule" id="MF_01080"/>
    </source>
</evidence>
<comment type="similarity">
    <text evidence="2 5">Belongs to the pseudouridine synthase TruB family. Type 1 subfamily.</text>
</comment>
<dbReference type="Pfam" id="PF01509">
    <property type="entry name" value="TruB_N"/>
    <property type="match status" value="1"/>
</dbReference>
<dbReference type="PANTHER" id="PTHR13767:SF2">
    <property type="entry name" value="PSEUDOURIDYLATE SYNTHASE TRUB1"/>
    <property type="match status" value="1"/>
</dbReference>
<comment type="function">
    <text evidence="5">Responsible for synthesis of pseudouridine from uracil-55 in the psi GC loop of transfer RNAs.</text>
</comment>
<feature type="active site" description="Nucleophile" evidence="5">
    <location>
        <position position="38"/>
    </location>
</feature>
<evidence type="ECO:0000313" key="7">
    <source>
        <dbReference type="EMBL" id="MBE9253973.1"/>
    </source>
</evidence>
<dbReference type="EC" id="5.4.99.25" evidence="5"/>
<dbReference type="HAMAP" id="MF_01080">
    <property type="entry name" value="TruB_bact"/>
    <property type="match status" value="1"/>
</dbReference>
<feature type="domain" description="Pseudouridine synthase II N-terminal" evidence="6">
    <location>
        <begin position="23"/>
        <end position="173"/>
    </location>
</feature>